<proteinExistence type="predicted"/>
<evidence type="ECO:0000313" key="3">
    <source>
        <dbReference type="Proteomes" id="UP000054513"/>
    </source>
</evidence>
<dbReference type="EMBL" id="LKCI01000092">
    <property type="protein sequence ID" value="KTC57298.1"/>
    <property type="molecule type" value="Genomic_DNA"/>
</dbReference>
<reference evidence="2 3" key="1">
    <citation type="submission" date="2015-09" db="EMBL/GenBank/DDBJ databases">
        <title>Genome sequence of ICMP 19499.</title>
        <authorList>
            <person name="Visnovsky S.B."/>
            <person name="Lu A."/>
            <person name="Panda P."/>
            <person name="Pitman A.R."/>
        </authorList>
    </citation>
    <scope>NUCLEOTIDE SEQUENCE [LARGE SCALE GENOMIC DNA]</scope>
    <source>
        <strain evidence="2 3">ICMP 19499</strain>
    </source>
</reference>
<comment type="caution">
    <text evidence="2">The sequence shown here is derived from an EMBL/GenBank/DDBJ whole genome shotgun (WGS) entry which is preliminary data.</text>
</comment>
<organism evidence="2 3">
    <name type="scientific">Pseudomonas savastanoi</name>
    <name type="common">Pseudomonas syringae pv. savastanoi</name>
    <dbReference type="NCBI Taxonomy" id="29438"/>
    <lineage>
        <taxon>Bacteria</taxon>
        <taxon>Pseudomonadati</taxon>
        <taxon>Pseudomonadota</taxon>
        <taxon>Gammaproteobacteria</taxon>
        <taxon>Pseudomonadales</taxon>
        <taxon>Pseudomonadaceae</taxon>
        <taxon>Pseudomonas</taxon>
    </lineage>
</organism>
<protein>
    <submittedName>
        <fullName evidence="2">Uncharacterized protein</fullName>
    </submittedName>
</protein>
<feature type="transmembrane region" description="Helical" evidence="1">
    <location>
        <begin position="125"/>
        <end position="142"/>
    </location>
</feature>
<name>A0AAW3LU70_PSESS</name>
<sequence length="147" mass="16093">MFEVEWKSKQLKGIDTPPFISEVQQMRGSYSSSSSAGILICFALVLCFCAVVTLAAQVHLDMAKTGAVVGRLGLAWFLGYCLGRGLLGVGLSYSWPVCLGLSWIPLMPAFSVWLDEDTYAWLEPFWSQCASVVAVALLAFRIRSFVA</sequence>
<evidence type="ECO:0000256" key="1">
    <source>
        <dbReference type="SAM" id="Phobius"/>
    </source>
</evidence>
<feature type="transmembrane region" description="Helical" evidence="1">
    <location>
        <begin position="68"/>
        <end position="87"/>
    </location>
</feature>
<gene>
    <name evidence="2" type="ORF">AO287_21210</name>
</gene>
<evidence type="ECO:0000313" key="2">
    <source>
        <dbReference type="EMBL" id="KTC57298.1"/>
    </source>
</evidence>
<feature type="transmembrane region" description="Helical" evidence="1">
    <location>
        <begin position="36"/>
        <end position="56"/>
    </location>
</feature>
<keyword evidence="1" id="KW-0472">Membrane</keyword>
<keyword evidence="1" id="KW-0812">Transmembrane</keyword>
<dbReference type="AlphaFoldDB" id="A0AAW3LU70"/>
<keyword evidence="1" id="KW-1133">Transmembrane helix</keyword>
<feature type="transmembrane region" description="Helical" evidence="1">
    <location>
        <begin position="94"/>
        <end position="113"/>
    </location>
</feature>
<accession>A0AAW3LU70</accession>
<dbReference type="Proteomes" id="UP000054513">
    <property type="component" value="Unassembled WGS sequence"/>
</dbReference>